<dbReference type="GO" id="GO:0006900">
    <property type="term" value="P:vesicle budding from membrane"/>
    <property type="evidence" value="ECO:0007669"/>
    <property type="project" value="TreeGrafter"/>
</dbReference>
<name>A0A445IXC6_GLYSO</name>
<feature type="compositionally biased region" description="Basic and acidic residues" evidence="1">
    <location>
        <begin position="231"/>
        <end position="246"/>
    </location>
</feature>
<dbReference type="GO" id="GO:0000149">
    <property type="term" value="F:SNARE binding"/>
    <property type="evidence" value="ECO:0007669"/>
    <property type="project" value="TreeGrafter"/>
</dbReference>
<protein>
    <submittedName>
        <fullName evidence="3">Putative clathrin assembly protein</fullName>
    </submittedName>
</protein>
<keyword evidence="4" id="KW-1185">Reference proteome</keyword>
<sequence length="509" mass="57961">MGTFQSFRKAYGALKDSTKVGLAKVNSEYKELDIAIVKATNHVEYPPKERHVRKIFYATSAHQPRADVAYSWDCSAWVRVYALFLEERLECFRVLKYDIESERLTKASPAAHSRTRLLDSNDLLEQLPALQQLLYRLIGCQPEGCAYRNHLVQYALALFFDMTRHDAVKALNIYKRAGQQAENLADFYDYCKGLDLARNFQFPTLRQPPPSFLATMEEYIKEAPQTGHVNKRLEYQENDESSKEESESNESAEPQANEEQAEEVNGEESVEEEEEKPKQEEEAESPPFISTDDGIDDLLGLNEINPKVMELEESNAMALAIVPSGGNNPNNLALSNIDGTIGWELSLVTAPSNHSSQAPDRRMAGGFDKLLLDSLYEDENARRQLQLQNAGYGHGGTMDIHNNPFDHYNQHDPFAMSNNIAPPPSVQMALMSQQQQQQQMVFQQQQMMYQQPQQHNNNMMMVPHQQQQPYNQFPHQMQNSGSHNPFGDPLLVPNYNHSSMPQRGNYNLI</sequence>
<dbReference type="PANTHER" id="PTHR22951">
    <property type="entry name" value="CLATHRIN ASSEMBLY PROTEIN"/>
    <property type="match status" value="1"/>
</dbReference>
<evidence type="ECO:0000313" key="3">
    <source>
        <dbReference type="EMBL" id="RZB90822.1"/>
    </source>
</evidence>
<feature type="domain" description="AP180 N-terminal homology (ANTH)" evidence="2">
    <location>
        <begin position="159"/>
        <end position="222"/>
    </location>
</feature>
<dbReference type="Gene3D" id="1.25.40.90">
    <property type="match status" value="2"/>
</dbReference>
<dbReference type="GO" id="GO:0005905">
    <property type="term" value="C:clathrin-coated pit"/>
    <property type="evidence" value="ECO:0007669"/>
    <property type="project" value="TreeGrafter"/>
</dbReference>
<dbReference type="PANTHER" id="PTHR22951:SF5">
    <property type="entry name" value="PHOSPHATIDYLINOSITOL-BINDING CLATHRIN ASSEMBLY PROTEIN LAP"/>
    <property type="match status" value="1"/>
</dbReference>
<dbReference type="Proteomes" id="UP000289340">
    <property type="component" value="Chromosome 9"/>
</dbReference>
<feature type="domain" description="AP180 N-terminal homology (ANTH)" evidence="2">
    <location>
        <begin position="71"/>
        <end position="158"/>
    </location>
</feature>
<gene>
    <name evidence="3" type="ORF">D0Y65_023309</name>
</gene>
<evidence type="ECO:0000259" key="2">
    <source>
        <dbReference type="Pfam" id="PF07651"/>
    </source>
</evidence>
<proteinExistence type="predicted"/>
<feature type="compositionally biased region" description="Acidic residues" evidence="1">
    <location>
        <begin position="259"/>
        <end position="274"/>
    </location>
</feature>
<dbReference type="InterPro" id="IPR011417">
    <property type="entry name" value="ANTH_dom"/>
</dbReference>
<feature type="domain" description="AP180 N-terminal homology (ANTH)" evidence="2">
    <location>
        <begin position="31"/>
        <end position="62"/>
    </location>
</feature>
<accession>A0A445IXC6</accession>
<feature type="compositionally biased region" description="Low complexity" evidence="1">
    <location>
        <begin position="249"/>
        <end position="258"/>
    </location>
</feature>
<dbReference type="GO" id="GO:0048268">
    <property type="term" value="P:clathrin coat assembly"/>
    <property type="evidence" value="ECO:0007669"/>
    <property type="project" value="InterPro"/>
</dbReference>
<dbReference type="GO" id="GO:0072583">
    <property type="term" value="P:clathrin-dependent endocytosis"/>
    <property type="evidence" value="ECO:0007669"/>
    <property type="project" value="InterPro"/>
</dbReference>
<comment type="caution">
    <text evidence="3">The sequence shown here is derived from an EMBL/GenBank/DDBJ whole genome shotgun (WGS) entry which is preliminary data.</text>
</comment>
<dbReference type="GO" id="GO:0005545">
    <property type="term" value="F:1-phosphatidylinositol binding"/>
    <property type="evidence" value="ECO:0007669"/>
    <property type="project" value="InterPro"/>
</dbReference>
<dbReference type="InterPro" id="IPR008942">
    <property type="entry name" value="ENTH_VHS"/>
</dbReference>
<dbReference type="GO" id="GO:0032050">
    <property type="term" value="F:clathrin heavy chain binding"/>
    <property type="evidence" value="ECO:0007669"/>
    <property type="project" value="TreeGrafter"/>
</dbReference>
<reference evidence="3 4" key="1">
    <citation type="submission" date="2018-09" db="EMBL/GenBank/DDBJ databases">
        <title>A high-quality reference genome of wild soybean provides a powerful tool to mine soybean genomes.</title>
        <authorList>
            <person name="Xie M."/>
            <person name="Chung C.Y.L."/>
            <person name="Li M.-W."/>
            <person name="Wong F.-L."/>
            <person name="Chan T.-F."/>
            <person name="Lam H.-M."/>
        </authorList>
    </citation>
    <scope>NUCLEOTIDE SEQUENCE [LARGE SCALE GENOMIC DNA]</scope>
    <source>
        <strain evidence="4">cv. W05</strain>
        <tissue evidence="3">Hypocotyl of etiolated seedlings</tissue>
    </source>
</reference>
<dbReference type="GO" id="GO:0005546">
    <property type="term" value="F:phosphatidylinositol-4,5-bisphosphate binding"/>
    <property type="evidence" value="ECO:0007669"/>
    <property type="project" value="TreeGrafter"/>
</dbReference>
<dbReference type="SUPFAM" id="SSF48464">
    <property type="entry name" value="ENTH/VHS domain"/>
    <property type="match status" value="1"/>
</dbReference>
<dbReference type="GO" id="GO:0030136">
    <property type="term" value="C:clathrin-coated vesicle"/>
    <property type="evidence" value="ECO:0007669"/>
    <property type="project" value="InterPro"/>
</dbReference>
<dbReference type="EMBL" id="QZWG01000009">
    <property type="protein sequence ID" value="RZB90822.1"/>
    <property type="molecule type" value="Genomic_DNA"/>
</dbReference>
<organism evidence="3 4">
    <name type="scientific">Glycine soja</name>
    <name type="common">Wild soybean</name>
    <dbReference type="NCBI Taxonomy" id="3848"/>
    <lineage>
        <taxon>Eukaryota</taxon>
        <taxon>Viridiplantae</taxon>
        <taxon>Streptophyta</taxon>
        <taxon>Embryophyta</taxon>
        <taxon>Tracheophyta</taxon>
        <taxon>Spermatophyta</taxon>
        <taxon>Magnoliopsida</taxon>
        <taxon>eudicotyledons</taxon>
        <taxon>Gunneridae</taxon>
        <taxon>Pentapetalae</taxon>
        <taxon>rosids</taxon>
        <taxon>fabids</taxon>
        <taxon>Fabales</taxon>
        <taxon>Fabaceae</taxon>
        <taxon>Papilionoideae</taxon>
        <taxon>50 kb inversion clade</taxon>
        <taxon>NPAAA clade</taxon>
        <taxon>indigoferoid/millettioid clade</taxon>
        <taxon>Phaseoleae</taxon>
        <taxon>Glycine</taxon>
        <taxon>Glycine subgen. Soja</taxon>
    </lineage>
</organism>
<dbReference type="InterPro" id="IPR014712">
    <property type="entry name" value="ANTH_dom_sf"/>
</dbReference>
<evidence type="ECO:0000256" key="1">
    <source>
        <dbReference type="SAM" id="MobiDB-lite"/>
    </source>
</evidence>
<dbReference type="AlphaFoldDB" id="A0A445IXC6"/>
<feature type="region of interest" description="Disordered" evidence="1">
    <location>
        <begin position="224"/>
        <end position="298"/>
    </location>
</feature>
<dbReference type="Gene3D" id="1.20.58.150">
    <property type="entry name" value="ANTH domain"/>
    <property type="match status" value="2"/>
</dbReference>
<dbReference type="InterPro" id="IPR045192">
    <property type="entry name" value="AP180-like"/>
</dbReference>
<evidence type="ECO:0000313" key="4">
    <source>
        <dbReference type="Proteomes" id="UP000289340"/>
    </source>
</evidence>
<dbReference type="Pfam" id="PF07651">
    <property type="entry name" value="ANTH"/>
    <property type="match status" value="3"/>
</dbReference>
<dbReference type="SUPFAM" id="SSF89009">
    <property type="entry name" value="GAT-like domain"/>
    <property type="match status" value="1"/>
</dbReference>